<dbReference type="OrthoDB" id="9813965at2"/>
<dbReference type="Pfam" id="PF00403">
    <property type="entry name" value="HMA"/>
    <property type="match status" value="1"/>
</dbReference>
<evidence type="ECO:0000256" key="3">
    <source>
        <dbReference type="ARBA" id="ARBA00022490"/>
    </source>
</evidence>
<evidence type="ECO:0000256" key="5">
    <source>
        <dbReference type="ARBA" id="ARBA00023008"/>
    </source>
</evidence>
<feature type="domain" description="HMA" evidence="7">
    <location>
        <begin position="2"/>
        <end position="68"/>
    </location>
</feature>
<dbReference type="GO" id="GO:0005737">
    <property type="term" value="C:cytoplasm"/>
    <property type="evidence" value="ECO:0007669"/>
    <property type="project" value="UniProtKB-SubCell"/>
</dbReference>
<dbReference type="NCBIfam" id="TIGR00003">
    <property type="entry name" value="copper ion binding protein"/>
    <property type="match status" value="1"/>
</dbReference>
<dbReference type="InterPro" id="IPR006121">
    <property type="entry name" value="HMA_dom"/>
</dbReference>
<evidence type="ECO:0000256" key="6">
    <source>
        <dbReference type="ARBA" id="ARBA00023186"/>
    </source>
</evidence>
<reference evidence="8 9" key="1">
    <citation type="submission" date="2015-01" db="EMBL/GenBank/DDBJ databases">
        <title>Genome sequence of Jeotgalibacillus alimentarius.</title>
        <authorList>
            <person name="Goh K.M."/>
            <person name="Chan K.-G."/>
            <person name="Yaakop A.S."/>
            <person name="Ee R."/>
            <person name="Gan H.M."/>
            <person name="Chan C.S."/>
        </authorList>
    </citation>
    <scope>NUCLEOTIDE SEQUENCE [LARGE SCALE GENOMIC DNA]</scope>
    <source>
        <strain evidence="8 9">YKJ-13</strain>
    </source>
</reference>
<evidence type="ECO:0000313" key="8">
    <source>
        <dbReference type="EMBL" id="KIL52389.1"/>
    </source>
</evidence>
<dbReference type="PROSITE" id="PS50846">
    <property type="entry name" value="HMA_2"/>
    <property type="match status" value="1"/>
</dbReference>
<name>A0A0C2SEL7_9BACL</name>
<keyword evidence="9" id="KW-1185">Reference proteome</keyword>
<dbReference type="InterPro" id="IPR000428">
    <property type="entry name" value="Cu-bd"/>
</dbReference>
<dbReference type="FunFam" id="3.30.70.100:FF:000001">
    <property type="entry name" value="ATPase copper transporting beta"/>
    <property type="match status" value="1"/>
</dbReference>
<dbReference type="STRING" id="135826.KP77_06490"/>
<dbReference type="RefSeq" id="WP_041121330.1">
    <property type="nucleotide sequence ID" value="NZ_JXRQ01000012.1"/>
</dbReference>
<dbReference type="GO" id="GO:0005507">
    <property type="term" value="F:copper ion binding"/>
    <property type="evidence" value="ECO:0007669"/>
    <property type="project" value="InterPro"/>
</dbReference>
<protein>
    <recommendedName>
        <fullName evidence="2">Copper chaperone CopZ</fullName>
    </recommendedName>
</protein>
<accession>A0A0C2SEL7</accession>
<dbReference type="PANTHER" id="PTHR46594:SF4">
    <property type="entry name" value="P-TYPE CATION-TRANSPORTING ATPASE"/>
    <property type="match status" value="1"/>
</dbReference>
<organism evidence="8 9">
    <name type="scientific">Jeotgalibacillus alimentarius</name>
    <dbReference type="NCBI Taxonomy" id="135826"/>
    <lineage>
        <taxon>Bacteria</taxon>
        <taxon>Bacillati</taxon>
        <taxon>Bacillota</taxon>
        <taxon>Bacilli</taxon>
        <taxon>Bacillales</taxon>
        <taxon>Caryophanaceae</taxon>
        <taxon>Jeotgalibacillus</taxon>
    </lineage>
</organism>
<dbReference type="PROSITE" id="PS01047">
    <property type="entry name" value="HMA_1"/>
    <property type="match status" value="1"/>
</dbReference>
<dbReference type="SUPFAM" id="SSF55008">
    <property type="entry name" value="HMA, heavy metal-associated domain"/>
    <property type="match status" value="1"/>
</dbReference>
<evidence type="ECO:0000256" key="2">
    <source>
        <dbReference type="ARBA" id="ARBA00015313"/>
    </source>
</evidence>
<dbReference type="Proteomes" id="UP000031950">
    <property type="component" value="Unassembled WGS sequence"/>
</dbReference>
<keyword evidence="3" id="KW-0963">Cytoplasm</keyword>
<dbReference type="NCBIfam" id="NF033795">
    <property type="entry name" value="chaper_CopZ_Bs"/>
    <property type="match status" value="1"/>
</dbReference>
<dbReference type="PANTHER" id="PTHR46594">
    <property type="entry name" value="P-TYPE CATION-TRANSPORTING ATPASE"/>
    <property type="match status" value="1"/>
</dbReference>
<evidence type="ECO:0000313" key="9">
    <source>
        <dbReference type="Proteomes" id="UP000031950"/>
    </source>
</evidence>
<dbReference type="InterPro" id="IPR006122">
    <property type="entry name" value="HMA_Cu_ion-bd"/>
</dbReference>
<keyword evidence="6" id="KW-0143">Chaperone</keyword>
<dbReference type="InterPro" id="IPR049740">
    <property type="entry name" value="CopZ"/>
</dbReference>
<comment type="subcellular location">
    <subcellularLocation>
        <location evidence="1">Cytoplasm</location>
    </subcellularLocation>
</comment>
<dbReference type="EMBL" id="JXRQ01000012">
    <property type="protein sequence ID" value="KIL52389.1"/>
    <property type="molecule type" value="Genomic_DNA"/>
</dbReference>
<dbReference type="PATRIC" id="fig|135826.4.peg.645"/>
<proteinExistence type="predicted"/>
<comment type="caution">
    <text evidence="8">The sequence shown here is derived from an EMBL/GenBank/DDBJ whole genome shotgun (WGS) entry which is preliminary data.</text>
</comment>
<dbReference type="Gene3D" id="3.30.70.100">
    <property type="match status" value="1"/>
</dbReference>
<dbReference type="AlphaFoldDB" id="A0A0C2SEL7"/>
<keyword evidence="5" id="KW-0186">Copper</keyword>
<dbReference type="InterPro" id="IPR036163">
    <property type="entry name" value="HMA_dom_sf"/>
</dbReference>
<evidence type="ECO:0000256" key="4">
    <source>
        <dbReference type="ARBA" id="ARBA00022723"/>
    </source>
</evidence>
<gene>
    <name evidence="8" type="ORF">KP77_06490</name>
</gene>
<evidence type="ECO:0000259" key="7">
    <source>
        <dbReference type="PROSITE" id="PS50846"/>
    </source>
</evidence>
<dbReference type="PRINTS" id="PR00944">
    <property type="entry name" value="CUEXPORT"/>
</dbReference>
<dbReference type="CDD" id="cd00371">
    <property type="entry name" value="HMA"/>
    <property type="match status" value="1"/>
</dbReference>
<dbReference type="InterPro" id="IPR017969">
    <property type="entry name" value="Heavy-metal-associated_CS"/>
</dbReference>
<evidence type="ECO:0000256" key="1">
    <source>
        <dbReference type="ARBA" id="ARBA00004496"/>
    </source>
</evidence>
<sequence length="68" mass="7389">MSQVTLNVEGMSCQHCVKAVESNVGEMSGVDSVKVHLDQGTVDVDYQDSSVTVDQIKNVIEDQGYDVK</sequence>
<dbReference type="GO" id="GO:0006825">
    <property type="term" value="P:copper ion transport"/>
    <property type="evidence" value="ECO:0007669"/>
    <property type="project" value="InterPro"/>
</dbReference>
<keyword evidence="4" id="KW-0479">Metal-binding</keyword>